<dbReference type="Gene3D" id="3.30.530.20">
    <property type="match status" value="1"/>
</dbReference>
<name>A0A9W6CWW4_9MICO</name>
<protein>
    <recommendedName>
        <fullName evidence="3">Cyclase</fullName>
    </recommendedName>
</protein>
<dbReference type="InterPro" id="IPR023393">
    <property type="entry name" value="START-like_dom_sf"/>
</dbReference>
<comment type="caution">
    <text evidence="1">The sequence shown here is derived from an EMBL/GenBank/DDBJ whole genome shotgun (WGS) entry which is preliminary data.</text>
</comment>
<dbReference type="Proteomes" id="UP001144396">
    <property type="component" value="Unassembled WGS sequence"/>
</dbReference>
<organism evidence="1 2">
    <name type="scientific">Agromyces rhizosphaerae</name>
    <dbReference type="NCBI Taxonomy" id="88374"/>
    <lineage>
        <taxon>Bacteria</taxon>
        <taxon>Bacillati</taxon>
        <taxon>Actinomycetota</taxon>
        <taxon>Actinomycetes</taxon>
        <taxon>Micrococcales</taxon>
        <taxon>Microbacteriaceae</taxon>
        <taxon>Agromyces</taxon>
    </lineage>
</organism>
<evidence type="ECO:0000313" key="2">
    <source>
        <dbReference type="Proteomes" id="UP001144396"/>
    </source>
</evidence>
<reference evidence="1" key="1">
    <citation type="submission" date="2022-12" db="EMBL/GenBank/DDBJ databases">
        <title>Reference genome sequencing for broad-spectrum identification of bacterial and archaeal isolates by mass spectrometry.</title>
        <authorList>
            <person name="Sekiguchi Y."/>
            <person name="Tourlousse D.M."/>
        </authorList>
    </citation>
    <scope>NUCLEOTIDE SEQUENCE</scope>
    <source>
        <strain evidence="1">14</strain>
    </source>
</reference>
<keyword evidence="2" id="KW-1185">Reference proteome</keyword>
<gene>
    <name evidence="1" type="ORF">ARHIZOSPH14_25210</name>
</gene>
<proteinExistence type="predicted"/>
<sequence>MPSTFAITTEAPFGVEAMFDISLDIDAHVSSMAQSGERAVAGVTTGWIGLGETVTWRARHFGIWFTMTSEIADLERPSRFVDRQVRGPFRAFTHVHEFEASGTGTRMTDRITVASPIFGRLAERLVLVPYLRRLIAKRNAHLLEALGRA</sequence>
<evidence type="ECO:0008006" key="3">
    <source>
        <dbReference type="Google" id="ProtNLM"/>
    </source>
</evidence>
<dbReference type="CDD" id="cd07820">
    <property type="entry name" value="SRPBCC_3"/>
    <property type="match status" value="1"/>
</dbReference>
<accession>A0A9W6CWW4</accession>
<dbReference type="AlphaFoldDB" id="A0A9W6CWW4"/>
<evidence type="ECO:0000313" key="1">
    <source>
        <dbReference type="EMBL" id="GLI28279.1"/>
    </source>
</evidence>
<dbReference type="EMBL" id="BSDP01000001">
    <property type="protein sequence ID" value="GLI28279.1"/>
    <property type="molecule type" value="Genomic_DNA"/>
</dbReference>
<dbReference type="SUPFAM" id="SSF55961">
    <property type="entry name" value="Bet v1-like"/>
    <property type="match status" value="1"/>
</dbReference>